<dbReference type="NCBIfam" id="TIGR01051">
    <property type="entry name" value="topA_bact"/>
    <property type="match status" value="1"/>
</dbReference>
<feature type="domain" description="Toprim" evidence="9">
    <location>
        <begin position="3"/>
        <end position="113"/>
    </location>
</feature>
<dbReference type="InterPro" id="IPR013824">
    <property type="entry name" value="Topo_IA_cen_sub1"/>
</dbReference>
<dbReference type="CDD" id="cd00186">
    <property type="entry name" value="TOP1Ac"/>
    <property type="match status" value="1"/>
</dbReference>
<dbReference type="Gene3D" id="3.40.50.140">
    <property type="match status" value="1"/>
</dbReference>
<dbReference type="GO" id="GO:0046872">
    <property type="term" value="F:metal ion binding"/>
    <property type="evidence" value="ECO:0007669"/>
    <property type="project" value="UniProtKB-KW"/>
</dbReference>
<dbReference type="EC" id="5.6.2.1" evidence="3"/>
<dbReference type="InterPro" id="IPR023406">
    <property type="entry name" value="Topo_IA_AS"/>
</dbReference>
<dbReference type="InterPro" id="IPR013825">
    <property type="entry name" value="Topo_IA_cen_sub2"/>
</dbReference>
<dbReference type="SUPFAM" id="SSF56712">
    <property type="entry name" value="Prokaryotic type I DNA topoisomerase"/>
    <property type="match status" value="1"/>
</dbReference>
<name>A0A381R0D5_9ZZZZ</name>
<dbReference type="PROSITE" id="PS52039">
    <property type="entry name" value="TOPO_IA_2"/>
    <property type="match status" value="1"/>
</dbReference>
<keyword evidence="8" id="KW-0413">Isomerase</keyword>
<dbReference type="HAMAP" id="MF_00952">
    <property type="entry name" value="Topoisom_1_prok"/>
    <property type="match status" value="1"/>
</dbReference>
<dbReference type="PROSITE" id="PS00396">
    <property type="entry name" value="TOPO_IA_1"/>
    <property type="match status" value="1"/>
</dbReference>
<dbReference type="EMBL" id="UINC01001538">
    <property type="protein sequence ID" value="SUZ83153.1"/>
    <property type="molecule type" value="Genomic_DNA"/>
</dbReference>
<proteinExistence type="inferred from homology"/>
<evidence type="ECO:0000256" key="7">
    <source>
        <dbReference type="ARBA" id="ARBA00023125"/>
    </source>
</evidence>
<evidence type="ECO:0000259" key="10">
    <source>
        <dbReference type="PROSITE" id="PS52039"/>
    </source>
</evidence>
<evidence type="ECO:0000256" key="5">
    <source>
        <dbReference type="ARBA" id="ARBA00022842"/>
    </source>
</evidence>
<dbReference type="InterPro" id="IPR028612">
    <property type="entry name" value="Topoisom_1_IA"/>
</dbReference>
<dbReference type="InterPro" id="IPR013497">
    <property type="entry name" value="Topo_IA_cen"/>
</dbReference>
<dbReference type="SMART" id="SM00437">
    <property type="entry name" value="TOP1Ac"/>
    <property type="match status" value="1"/>
</dbReference>
<reference evidence="11" key="1">
    <citation type="submission" date="2018-05" db="EMBL/GenBank/DDBJ databases">
        <authorList>
            <person name="Lanie J.A."/>
            <person name="Ng W.-L."/>
            <person name="Kazmierczak K.M."/>
            <person name="Andrzejewski T.M."/>
            <person name="Davidsen T.M."/>
            <person name="Wayne K.J."/>
            <person name="Tettelin H."/>
            <person name="Glass J.I."/>
            <person name="Rusch D."/>
            <person name="Podicherti R."/>
            <person name="Tsui H.-C.T."/>
            <person name="Winkler M.E."/>
        </authorList>
    </citation>
    <scope>NUCLEOTIDE SEQUENCE</scope>
</reference>
<dbReference type="Pfam" id="PF01131">
    <property type="entry name" value="Topoisom_bac"/>
    <property type="match status" value="1"/>
</dbReference>
<dbReference type="InterPro" id="IPR025589">
    <property type="entry name" value="Toprim_C_rpt"/>
</dbReference>
<evidence type="ECO:0000256" key="4">
    <source>
        <dbReference type="ARBA" id="ARBA00022723"/>
    </source>
</evidence>
<evidence type="ECO:0000256" key="2">
    <source>
        <dbReference type="ARBA" id="ARBA00009446"/>
    </source>
</evidence>
<dbReference type="CDD" id="cd03363">
    <property type="entry name" value="TOPRIM_TopoIA_TopoI"/>
    <property type="match status" value="1"/>
</dbReference>
<dbReference type="InterPro" id="IPR003601">
    <property type="entry name" value="Topo_IA_2"/>
</dbReference>
<dbReference type="InterPro" id="IPR005733">
    <property type="entry name" value="TopoI_bac-type"/>
</dbReference>
<dbReference type="InterPro" id="IPR003602">
    <property type="entry name" value="Topo_IA_DNA-bd_dom"/>
</dbReference>
<feature type="domain" description="Topo IA-type catalytic" evidence="10">
    <location>
        <begin position="129"/>
        <end position="569"/>
    </location>
</feature>
<organism evidence="11">
    <name type="scientific">marine metagenome</name>
    <dbReference type="NCBI Taxonomy" id="408172"/>
    <lineage>
        <taxon>unclassified sequences</taxon>
        <taxon>metagenomes</taxon>
        <taxon>ecological metagenomes</taxon>
    </lineage>
</organism>
<dbReference type="Gene3D" id="1.10.290.10">
    <property type="entry name" value="Topoisomerase I, domain 4"/>
    <property type="match status" value="1"/>
</dbReference>
<sequence length="781" mass="90065">MSNNLVIVESPAKAKTIEKYLGKEFTVSSCYGHIRDLPKDDKSIDKENGFLPSYVPSPDKKKVINELKKLKNKSDKVYLATDNDREGEAIAWHLKEILNLEEKDYDRIVFREITKKAILNSLENPTKINMDLVNAQQARRILDRLVGFEISPILWKKIKPKLSAGRVQSVAVKFVVERENEINAFVPNKSLKTSGVFVTNEKNEFNADLKERFESIKEAENFLKDCSKSNFTINKINKKPSKRSPSAPFTTSTLQQEASRRIGFSPSMTMSTAQKLYESGHITYMRTDSVNLSEEAIINSKSVINSKFGQNYSKTRIYKTKNNNAQEAHEAIRPTNFNIEEIGKNENEKKLYNLIWRRTLASQMSDSIFERTLAKISISNSNLNFKAEGEVQIFDGFLKLYNRSSSEDEKKLPKLKENSSINFKYIISKEIFSKHLPRYTEASLIKKLEDSGIGRPSTYAETIRKIKDRKYVTKEERDGKEIQSTELKLISSKISKEIKTEKTGFEKNKMFPTNIGMFVTEFLDINFNSSFMDYSFTAKTEKELDQIAFKGKKWNEMLKNFYSNFSSLSNNIPKERHSLERNLGQIEGKNVIARIAKFGPVIQIGDRDDVQDGYPKYCNIPDEKLIPHISIKEAINIINSAKERKQLPTFPYQDDEIEIKDGRYGYYLRFGEKNYKINKDEYPEPKSLNKDECIKIINTPIEKSKGILKEFDGGIQIRLGKYGKPPYILAVRGTEIGKLFQQKRKKPFVGIPKEVFEKYKNSIENISKEEVQEIIDKFLNK</sequence>
<dbReference type="InterPro" id="IPR000380">
    <property type="entry name" value="Topo_IA"/>
</dbReference>
<dbReference type="Gene3D" id="1.10.460.10">
    <property type="entry name" value="Topoisomerase I, domain 2"/>
    <property type="match status" value="2"/>
</dbReference>
<keyword evidence="4" id="KW-0479">Metal-binding</keyword>
<dbReference type="PANTHER" id="PTHR42785">
    <property type="entry name" value="DNA TOPOISOMERASE, TYPE IA, CORE"/>
    <property type="match status" value="1"/>
</dbReference>
<evidence type="ECO:0000256" key="8">
    <source>
        <dbReference type="ARBA" id="ARBA00023235"/>
    </source>
</evidence>
<dbReference type="Gene3D" id="2.70.20.10">
    <property type="entry name" value="Topoisomerase I, domain 3"/>
    <property type="match status" value="1"/>
</dbReference>
<protein>
    <recommendedName>
        <fullName evidence="3">DNA topoisomerase</fullName>
        <ecNumber evidence="3">5.6.2.1</ecNumber>
    </recommendedName>
</protein>
<dbReference type="InterPro" id="IPR013826">
    <property type="entry name" value="Topo_IA_cen_sub3"/>
</dbReference>
<evidence type="ECO:0000313" key="11">
    <source>
        <dbReference type="EMBL" id="SUZ83153.1"/>
    </source>
</evidence>
<evidence type="ECO:0000256" key="3">
    <source>
        <dbReference type="ARBA" id="ARBA00012891"/>
    </source>
</evidence>
<keyword evidence="6" id="KW-0799">Topoisomerase</keyword>
<dbReference type="SMART" id="SM00493">
    <property type="entry name" value="TOPRIM"/>
    <property type="match status" value="1"/>
</dbReference>
<dbReference type="GO" id="GO:0006265">
    <property type="term" value="P:DNA topological change"/>
    <property type="evidence" value="ECO:0007669"/>
    <property type="project" value="InterPro"/>
</dbReference>
<dbReference type="GO" id="GO:0003677">
    <property type="term" value="F:DNA binding"/>
    <property type="evidence" value="ECO:0007669"/>
    <property type="project" value="UniProtKB-KW"/>
</dbReference>
<accession>A0A381R0D5</accession>
<dbReference type="Pfam" id="PF13368">
    <property type="entry name" value="Toprim_C_rpt"/>
    <property type="match status" value="1"/>
</dbReference>
<comment type="catalytic activity">
    <reaction evidence="1">
        <text>ATP-independent breakage of single-stranded DNA, followed by passage and rejoining.</text>
        <dbReference type="EC" id="5.6.2.1"/>
    </reaction>
</comment>
<comment type="similarity">
    <text evidence="2">Belongs to the type IA topoisomerase family.</text>
</comment>
<evidence type="ECO:0000256" key="6">
    <source>
        <dbReference type="ARBA" id="ARBA00023029"/>
    </source>
</evidence>
<dbReference type="InterPro" id="IPR023405">
    <property type="entry name" value="Topo_IA_core_domain"/>
</dbReference>
<dbReference type="AlphaFoldDB" id="A0A381R0D5"/>
<keyword evidence="7" id="KW-0238">DNA-binding</keyword>
<dbReference type="SMART" id="SM00436">
    <property type="entry name" value="TOP1Bc"/>
    <property type="match status" value="1"/>
</dbReference>
<evidence type="ECO:0000259" key="9">
    <source>
        <dbReference type="PROSITE" id="PS50880"/>
    </source>
</evidence>
<dbReference type="Pfam" id="PF01751">
    <property type="entry name" value="Toprim"/>
    <property type="match status" value="1"/>
</dbReference>
<dbReference type="InterPro" id="IPR034149">
    <property type="entry name" value="TOPRIM_TopoI"/>
</dbReference>
<dbReference type="PRINTS" id="PR00417">
    <property type="entry name" value="PRTPISMRASEI"/>
</dbReference>
<dbReference type="PROSITE" id="PS50880">
    <property type="entry name" value="TOPRIM"/>
    <property type="match status" value="1"/>
</dbReference>
<dbReference type="GO" id="GO:0003917">
    <property type="term" value="F:DNA topoisomerase type I (single strand cut, ATP-independent) activity"/>
    <property type="evidence" value="ECO:0007669"/>
    <property type="project" value="UniProtKB-EC"/>
</dbReference>
<gene>
    <name evidence="11" type="ORF">METZ01_LOCUS36007</name>
</gene>
<dbReference type="InterPro" id="IPR006171">
    <property type="entry name" value="TOPRIM_dom"/>
</dbReference>
<dbReference type="PANTHER" id="PTHR42785:SF1">
    <property type="entry name" value="DNA TOPOISOMERASE"/>
    <property type="match status" value="1"/>
</dbReference>
<keyword evidence="5" id="KW-0460">Magnesium</keyword>
<evidence type="ECO:0000256" key="1">
    <source>
        <dbReference type="ARBA" id="ARBA00000213"/>
    </source>
</evidence>